<dbReference type="EC" id="3.6.1.7" evidence="2 4"/>
<dbReference type="PANTHER" id="PTHR47268:SF4">
    <property type="entry name" value="ACYLPHOSPHATASE"/>
    <property type="match status" value="1"/>
</dbReference>
<comment type="catalytic activity">
    <reaction evidence="3 4 5">
        <text>an acyl phosphate + H2O = a carboxylate + phosphate + H(+)</text>
        <dbReference type="Rhea" id="RHEA:14965"/>
        <dbReference type="ChEBI" id="CHEBI:15377"/>
        <dbReference type="ChEBI" id="CHEBI:15378"/>
        <dbReference type="ChEBI" id="CHEBI:29067"/>
        <dbReference type="ChEBI" id="CHEBI:43474"/>
        <dbReference type="ChEBI" id="CHEBI:59918"/>
        <dbReference type="EC" id="3.6.1.7"/>
    </reaction>
</comment>
<dbReference type="Proteomes" id="UP000319449">
    <property type="component" value="Unassembled WGS sequence"/>
</dbReference>
<dbReference type="InterPro" id="IPR020456">
    <property type="entry name" value="Acylphosphatase"/>
</dbReference>
<evidence type="ECO:0000256" key="2">
    <source>
        <dbReference type="ARBA" id="ARBA00012150"/>
    </source>
</evidence>
<reference evidence="8 9" key="1">
    <citation type="submission" date="2019-07" db="EMBL/GenBank/DDBJ databases">
        <title>Genomic Encyclopedia of Archaeal and Bacterial Type Strains, Phase II (KMG-II): from individual species to whole genera.</title>
        <authorList>
            <person name="Goeker M."/>
        </authorList>
    </citation>
    <scope>NUCLEOTIDE SEQUENCE [LARGE SCALE GENOMIC DNA]</scope>
    <source>
        <strain evidence="8 9">ATCC BAA-1139</strain>
    </source>
</reference>
<keyword evidence="9" id="KW-1185">Reference proteome</keyword>
<sequence length="91" mass="10105">MNKRVHIIVFGLVQGVAFRHHTRKTAQQLGVSGWVRNLADGSVEGCFEGEATAVDAAVDWCKNGPDSARVDRLELKEEPFSGEFEGFRIIF</sequence>
<name>A0A562WSN8_9BACT</name>
<dbReference type="GO" id="GO:0003998">
    <property type="term" value="F:acylphosphatase activity"/>
    <property type="evidence" value="ECO:0007669"/>
    <property type="project" value="UniProtKB-EC"/>
</dbReference>
<comment type="caution">
    <text evidence="8">The sequence shown here is derived from an EMBL/GenBank/DDBJ whole genome shotgun (WGS) entry which is preliminary data.</text>
</comment>
<dbReference type="RefSeq" id="WP_145016860.1">
    <property type="nucleotide sequence ID" value="NZ_VLLN01000001.1"/>
</dbReference>
<evidence type="ECO:0000313" key="9">
    <source>
        <dbReference type="Proteomes" id="UP000319449"/>
    </source>
</evidence>
<gene>
    <name evidence="8" type="ORF">JN12_00028</name>
</gene>
<feature type="active site" evidence="4">
    <location>
        <position position="19"/>
    </location>
</feature>
<feature type="domain" description="Acylphosphatase-like" evidence="7">
    <location>
        <begin position="4"/>
        <end position="91"/>
    </location>
</feature>
<dbReference type="NCBIfam" id="NF011011">
    <property type="entry name" value="PRK14438.1"/>
    <property type="match status" value="1"/>
</dbReference>
<dbReference type="EMBL" id="VLLN01000001">
    <property type="protein sequence ID" value="TWJ33356.1"/>
    <property type="molecule type" value="Genomic_DNA"/>
</dbReference>
<comment type="similarity">
    <text evidence="1 6">Belongs to the acylphosphatase family.</text>
</comment>
<protein>
    <recommendedName>
        <fullName evidence="2 4">Acylphosphatase</fullName>
        <ecNumber evidence="2 4">3.6.1.7</ecNumber>
    </recommendedName>
</protein>
<organism evidence="8 9">
    <name type="scientific">Geobacter argillaceus</name>
    <dbReference type="NCBI Taxonomy" id="345631"/>
    <lineage>
        <taxon>Bacteria</taxon>
        <taxon>Pseudomonadati</taxon>
        <taxon>Thermodesulfobacteriota</taxon>
        <taxon>Desulfuromonadia</taxon>
        <taxon>Geobacterales</taxon>
        <taxon>Geobacteraceae</taxon>
        <taxon>Geobacter</taxon>
    </lineage>
</organism>
<evidence type="ECO:0000259" key="7">
    <source>
        <dbReference type="PROSITE" id="PS51160"/>
    </source>
</evidence>
<evidence type="ECO:0000256" key="5">
    <source>
        <dbReference type="RuleBase" id="RU000553"/>
    </source>
</evidence>
<dbReference type="PROSITE" id="PS51160">
    <property type="entry name" value="ACYLPHOSPHATASE_3"/>
    <property type="match status" value="1"/>
</dbReference>
<dbReference type="InterPro" id="IPR017968">
    <property type="entry name" value="Acylphosphatase_CS"/>
</dbReference>
<dbReference type="Pfam" id="PF00708">
    <property type="entry name" value="Acylphosphatase"/>
    <property type="match status" value="1"/>
</dbReference>
<evidence type="ECO:0000256" key="3">
    <source>
        <dbReference type="ARBA" id="ARBA00047645"/>
    </source>
</evidence>
<dbReference type="OrthoDB" id="5295388at2"/>
<evidence type="ECO:0000313" key="8">
    <source>
        <dbReference type="EMBL" id="TWJ33356.1"/>
    </source>
</evidence>
<feature type="active site" evidence="4">
    <location>
        <position position="37"/>
    </location>
</feature>
<accession>A0A562WSN8</accession>
<dbReference type="AlphaFoldDB" id="A0A562WSN8"/>
<dbReference type="PROSITE" id="PS00150">
    <property type="entry name" value="ACYLPHOSPHATASE_1"/>
    <property type="match status" value="1"/>
</dbReference>
<evidence type="ECO:0000256" key="4">
    <source>
        <dbReference type="PROSITE-ProRule" id="PRU00520"/>
    </source>
</evidence>
<dbReference type="PROSITE" id="PS00151">
    <property type="entry name" value="ACYLPHOSPHATASE_2"/>
    <property type="match status" value="1"/>
</dbReference>
<dbReference type="SUPFAM" id="SSF54975">
    <property type="entry name" value="Acylphosphatase/BLUF domain-like"/>
    <property type="match status" value="1"/>
</dbReference>
<dbReference type="PRINTS" id="PR00112">
    <property type="entry name" value="ACYLPHPHTASE"/>
</dbReference>
<dbReference type="InterPro" id="IPR001792">
    <property type="entry name" value="Acylphosphatase-like_dom"/>
</dbReference>
<dbReference type="Gene3D" id="3.30.70.100">
    <property type="match status" value="1"/>
</dbReference>
<dbReference type="InterPro" id="IPR036046">
    <property type="entry name" value="Acylphosphatase-like_dom_sf"/>
</dbReference>
<dbReference type="PANTHER" id="PTHR47268">
    <property type="entry name" value="ACYLPHOSPHATASE"/>
    <property type="match status" value="1"/>
</dbReference>
<keyword evidence="4 5" id="KW-0378">Hydrolase</keyword>
<evidence type="ECO:0000256" key="1">
    <source>
        <dbReference type="ARBA" id="ARBA00005614"/>
    </source>
</evidence>
<proteinExistence type="inferred from homology"/>
<evidence type="ECO:0000256" key="6">
    <source>
        <dbReference type="RuleBase" id="RU004168"/>
    </source>
</evidence>